<name>A0AAD5W2A9_9AGAR</name>
<dbReference type="Gene3D" id="3.40.50.1820">
    <property type="entry name" value="alpha/beta hydrolase"/>
    <property type="match status" value="1"/>
</dbReference>
<accession>A0AAD5W2A9</accession>
<dbReference type="InterPro" id="IPR029058">
    <property type="entry name" value="AB_hydrolase_fold"/>
</dbReference>
<comment type="caution">
    <text evidence="2">The sequence shown here is derived from an EMBL/GenBank/DDBJ whole genome shotgun (WGS) entry which is preliminary data.</text>
</comment>
<keyword evidence="3" id="KW-1185">Reference proteome</keyword>
<dbReference type="InterPro" id="IPR000073">
    <property type="entry name" value="AB_hydrolase_1"/>
</dbReference>
<dbReference type="SUPFAM" id="SSF53474">
    <property type="entry name" value="alpha/beta-Hydrolases"/>
    <property type="match status" value="1"/>
</dbReference>
<dbReference type="PANTHER" id="PTHR43433:SF5">
    <property type="entry name" value="AB HYDROLASE-1 DOMAIN-CONTAINING PROTEIN"/>
    <property type="match status" value="1"/>
</dbReference>
<reference evidence="2" key="1">
    <citation type="submission" date="2022-07" db="EMBL/GenBank/DDBJ databases">
        <title>Genome Sequence of Leucocoprinus birnbaumii.</title>
        <authorList>
            <person name="Buettner E."/>
        </authorList>
    </citation>
    <scope>NUCLEOTIDE SEQUENCE</scope>
    <source>
        <strain evidence="2">VT141</strain>
    </source>
</reference>
<organism evidence="2 3">
    <name type="scientific">Leucocoprinus birnbaumii</name>
    <dbReference type="NCBI Taxonomy" id="56174"/>
    <lineage>
        <taxon>Eukaryota</taxon>
        <taxon>Fungi</taxon>
        <taxon>Dikarya</taxon>
        <taxon>Basidiomycota</taxon>
        <taxon>Agaricomycotina</taxon>
        <taxon>Agaricomycetes</taxon>
        <taxon>Agaricomycetidae</taxon>
        <taxon>Agaricales</taxon>
        <taxon>Agaricineae</taxon>
        <taxon>Agaricaceae</taxon>
        <taxon>Leucocoprinus</taxon>
    </lineage>
</organism>
<proteinExistence type="predicted"/>
<dbReference type="Pfam" id="PF00561">
    <property type="entry name" value="Abhydrolase_1"/>
    <property type="match status" value="1"/>
</dbReference>
<evidence type="ECO:0000313" key="2">
    <source>
        <dbReference type="EMBL" id="KAJ3573438.1"/>
    </source>
</evidence>
<evidence type="ECO:0000313" key="3">
    <source>
        <dbReference type="Proteomes" id="UP001213000"/>
    </source>
</evidence>
<dbReference type="Proteomes" id="UP001213000">
    <property type="component" value="Unassembled WGS sequence"/>
</dbReference>
<dbReference type="InterPro" id="IPR050471">
    <property type="entry name" value="AB_hydrolase"/>
</dbReference>
<feature type="domain" description="AB hydrolase-1" evidence="1">
    <location>
        <begin position="37"/>
        <end position="274"/>
    </location>
</feature>
<dbReference type="EMBL" id="JANIEX010000103">
    <property type="protein sequence ID" value="KAJ3573438.1"/>
    <property type="molecule type" value="Genomic_DNA"/>
</dbReference>
<sequence>MKEYFNDQLGATIQHADGAIMTYDVLGVRHFAAGRVPIVLIGGMTSLRGDWERLANALAEVRPVLLLDHRGMGDSTYTPAGDEEITIELYARDIVDLLLHLKWPRLAICGFSMGGAIAQQILLLPFHRTSPVQPYPFEITHVFLTATLASPMRTRGYGLKIRPPPPPKDGIKRTKEEKKEIARPILEATFDENWMNDPRNKERFEMLLDRMIYGRPAKTILQQARTLNILHFDAPHALISSSIPILVIHGMNDRVIPFAYSEEILSLIPHARAVGIGNKRGQVPSLKFGHQWFEYFDVQVWVGVVEEFMGQGGHAERTKL</sequence>
<protein>
    <recommendedName>
        <fullName evidence="1">AB hydrolase-1 domain-containing protein</fullName>
    </recommendedName>
</protein>
<gene>
    <name evidence="2" type="ORF">NP233_g2436</name>
</gene>
<dbReference type="PANTHER" id="PTHR43433">
    <property type="entry name" value="HYDROLASE, ALPHA/BETA FOLD FAMILY PROTEIN"/>
    <property type="match status" value="1"/>
</dbReference>
<evidence type="ECO:0000259" key="1">
    <source>
        <dbReference type="Pfam" id="PF00561"/>
    </source>
</evidence>
<dbReference type="AlphaFoldDB" id="A0AAD5W2A9"/>